<keyword evidence="4" id="KW-1185">Reference proteome</keyword>
<evidence type="ECO:0000256" key="1">
    <source>
        <dbReference type="SAM" id="SignalP"/>
    </source>
</evidence>
<name>A0A2G9HU31_9LAMI</name>
<keyword evidence="1" id="KW-0732">Signal</keyword>
<dbReference type="InterPro" id="IPR040974">
    <property type="entry name" value="Fn3_PAP"/>
</dbReference>
<dbReference type="GO" id="GO:0004528">
    <property type="term" value="F:phosphodiesterase I activity"/>
    <property type="evidence" value="ECO:0007669"/>
    <property type="project" value="UniProtKB-EC"/>
</dbReference>
<accession>A0A2G9HU31</accession>
<dbReference type="Pfam" id="PF17808">
    <property type="entry name" value="fn3_PAP"/>
    <property type="match status" value="1"/>
</dbReference>
<protein>
    <submittedName>
        <fullName evidence="3">Phosphodiesterase I</fullName>
        <ecNumber evidence="3">3.1.4.1</ecNumber>
    </submittedName>
</protein>
<feature type="signal peptide" evidence="1">
    <location>
        <begin position="1"/>
        <end position="22"/>
    </location>
</feature>
<dbReference type="STRING" id="429701.A0A2G9HU31"/>
<evidence type="ECO:0000259" key="2">
    <source>
        <dbReference type="Pfam" id="PF17808"/>
    </source>
</evidence>
<proteinExistence type="predicted"/>
<evidence type="ECO:0000313" key="3">
    <source>
        <dbReference type="EMBL" id="PIN21021.1"/>
    </source>
</evidence>
<dbReference type="Proteomes" id="UP000231279">
    <property type="component" value="Unassembled WGS sequence"/>
</dbReference>
<dbReference type="EC" id="3.1.4.1" evidence="3"/>
<dbReference type="EMBL" id="NKXS01001018">
    <property type="protein sequence ID" value="PIN21021.1"/>
    <property type="molecule type" value="Genomic_DNA"/>
</dbReference>
<evidence type="ECO:0000313" key="4">
    <source>
        <dbReference type="Proteomes" id="UP000231279"/>
    </source>
</evidence>
<comment type="caution">
    <text evidence="3">The sequence shown here is derived from an EMBL/GenBank/DDBJ whole genome shotgun (WGS) entry which is preliminary data.</text>
</comment>
<dbReference type="AlphaFoldDB" id="A0A2G9HU31"/>
<keyword evidence="3" id="KW-0378">Hydrolase</keyword>
<feature type="domain" description="Purple acid phosphatase Fn3-like" evidence="2">
    <location>
        <begin position="63"/>
        <end position="103"/>
    </location>
</feature>
<sequence>MKQSVVVLLLLNLLWSVIVCSSSSILKLHHNDRDGGKAVVGEQPLSKIAIRMTVVALRDSVSIKAYPLLVGLKGEDTEWVDVELENPAPSEDDWVGVFSPAKFK</sequence>
<gene>
    <name evidence="3" type="ORF">CDL12_06287</name>
</gene>
<feature type="chain" id="PRO_5013876794" evidence="1">
    <location>
        <begin position="23"/>
        <end position="104"/>
    </location>
</feature>
<organism evidence="3 4">
    <name type="scientific">Handroanthus impetiginosus</name>
    <dbReference type="NCBI Taxonomy" id="429701"/>
    <lineage>
        <taxon>Eukaryota</taxon>
        <taxon>Viridiplantae</taxon>
        <taxon>Streptophyta</taxon>
        <taxon>Embryophyta</taxon>
        <taxon>Tracheophyta</taxon>
        <taxon>Spermatophyta</taxon>
        <taxon>Magnoliopsida</taxon>
        <taxon>eudicotyledons</taxon>
        <taxon>Gunneridae</taxon>
        <taxon>Pentapetalae</taxon>
        <taxon>asterids</taxon>
        <taxon>lamiids</taxon>
        <taxon>Lamiales</taxon>
        <taxon>Bignoniaceae</taxon>
        <taxon>Crescentiina</taxon>
        <taxon>Tabebuia alliance</taxon>
        <taxon>Handroanthus</taxon>
    </lineage>
</organism>
<reference evidence="4" key="1">
    <citation type="journal article" date="2018" name="Gigascience">
        <title>Genome assembly of the Pink Ipe (Handroanthus impetiginosus, Bignoniaceae), a highly valued, ecologically keystone Neotropical timber forest tree.</title>
        <authorList>
            <person name="Silva-Junior O.B."/>
            <person name="Grattapaglia D."/>
            <person name="Novaes E."/>
            <person name="Collevatti R.G."/>
        </authorList>
    </citation>
    <scope>NUCLEOTIDE SEQUENCE [LARGE SCALE GENOMIC DNA]</scope>
    <source>
        <strain evidence="4">cv. UFG-1</strain>
    </source>
</reference>
<dbReference type="OrthoDB" id="45007at2759"/>